<dbReference type="SUPFAM" id="SSF51161">
    <property type="entry name" value="Trimeric LpxA-like enzymes"/>
    <property type="match status" value="1"/>
</dbReference>
<dbReference type="Pfam" id="PF17836">
    <property type="entry name" value="PglD_N"/>
    <property type="match status" value="1"/>
</dbReference>
<dbReference type="AlphaFoldDB" id="A0A9D1Q7S6"/>
<proteinExistence type="predicted"/>
<evidence type="ECO:0000259" key="1">
    <source>
        <dbReference type="Pfam" id="PF17836"/>
    </source>
</evidence>
<dbReference type="Gene3D" id="2.160.10.10">
    <property type="entry name" value="Hexapeptide repeat proteins"/>
    <property type="match status" value="1"/>
</dbReference>
<dbReference type="PANTHER" id="PTHR43300:SF7">
    <property type="entry name" value="UDP-N-ACETYLBACILLOSAMINE N-ACETYLTRANSFERASE"/>
    <property type="match status" value="1"/>
</dbReference>
<name>A0A9D1Q7S6_9FIRM</name>
<reference evidence="2" key="1">
    <citation type="journal article" date="2021" name="PeerJ">
        <title>Extensive microbial diversity within the chicken gut microbiome revealed by metagenomics and culture.</title>
        <authorList>
            <person name="Gilroy R."/>
            <person name="Ravi A."/>
            <person name="Getino M."/>
            <person name="Pursley I."/>
            <person name="Horton D.L."/>
            <person name="Alikhan N.F."/>
            <person name="Baker D."/>
            <person name="Gharbi K."/>
            <person name="Hall N."/>
            <person name="Watson M."/>
            <person name="Adriaenssens E.M."/>
            <person name="Foster-Nyarko E."/>
            <person name="Jarju S."/>
            <person name="Secka A."/>
            <person name="Antonio M."/>
            <person name="Oren A."/>
            <person name="Chaudhuri R.R."/>
            <person name="La Ragione R."/>
            <person name="Hildebrand F."/>
            <person name="Pallen M.J."/>
        </authorList>
    </citation>
    <scope>NUCLEOTIDE SEQUENCE</scope>
    <source>
        <strain evidence="2">ChiHcolR34-3080</strain>
    </source>
</reference>
<organism evidence="2 3">
    <name type="scientific">Candidatus Faecalibacterium intestinigallinarum</name>
    <dbReference type="NCBI Taxonomy" id="2838581"/>
    <lineage>
        <taxon>Bacteria</taxon>
        <taxon>Bacillati</taxon>
        <taxon>Bacillota</taxon>
        <taxon>Clostridia</taxon>
        <taxon>Eubacteriales</taxon>
        <taxon>Oscillospiraceae</taxon>
        <taxon>Faecalibacterium</taxon>
    </lineage>
</organism>
<protein>
    <recommendedName>
        <fullName evidence="1">PglD N-terminal domain-containing protein</fullName>
    </recommendedName>
</protein>
<dbReference type="InterPro" id="IPR050179">
    <property type="entry name" value="Trans_hexapeptide_repeat"/>
</dbReference>
<gene>
    <name evidence="2" type="ORF">H9890_01515</name>
</gene>
<dbReference type="InterPro" id="IPR011004">
    <property type="entry name" value="Trimer_LpxA-like_sf"/>
</dbReference>
<comment type="caution">
    <text evidence="2">The sequence shown here is derived from an EMBL/GenBank/DDBJ whole genome shotgun (WGS) entry which is preliminary data.</text>
</comment>
<dbReference type="InterPro" id="IPR041561">
    <property type="entry name" value="PglD_N"/>
</dbReference>
<sequence>MKRLVILGAGGYGRTVADLAAQSGQFAPIVFLDDNSAAADVAGKCADYLEYLNADTVFYPAFGDNKARLDWLRRLAEQGCALLTLIHPTAYVSPTAAIGQGTAVLPHAVVNTGVKVGKGCIVNCGAIVDHGCVIEDGVHLCLGAVVKAENRIAALRKIEAGEVVAARAFPVGGKV</sequence>
<feature type="domain" description="PglD N-terminal" evidence="1">
    <location>
        <begin position="3"/>
        <end position="75"/>
    </location>
</feature>
<reference evidence="2" key="2">
    <citation type="submission" date="2021-04" db="EMBL/GenBank/DDBJ databases">
        <authorList>
            <person name="Gilroy R."/>
        </authorList>
    </citation>
    <scope>NUCLEOTIDE SEQUENCE</scope>
    <source>
        <strain evidence="2">ChiHcolR34-3080</strain>
    </source>
</reference>
<evidence type="ECO:0000313" key="2">
    <source>
        <dbReference type="EMBL" id="HIW08063.1"/>
    </source>
</evidence>
<dbReference type="Gene3D" id="3.40.50.20">
    <property type="match status" value="1"/>
</dbReference>
<dbReference type="PANTHER" id="PTHR43300">
    <property type="entry name" value="ACETYLTRANSFERASE"/>
    <property type="match status" value="1"/>
</dbReference>
<evidence type="ECO:0000313" key="3">
    <source>
        <dbReference type="Proteomes" id="UP000823933"/>
    </source>
</evidence>
<dbReference type="EMBL" id="DXHQ01000018">
    <property type="protein sequence ID" value="HIW08063.1"/>
    <property type="molecule type" value="Genomic_DNA"/>
</dbReference>
<accession>A0A9D1Q7S6</accession>
<dbReference type="Proteomes" id="UP000823933">
    <property type="component" value="Unassembled WGS sequence"/>
</dbReference>